<gene>
    <name evidence="2" type="ORF">GCM10007933_32030</name>
</gene>
<dbReference type="SUPFAM" id="SSF51735">
    <property type="entry name" value="NAD(P)-binding Rossmann-fold domains"/>
    <property type="match status" value="1"/>
</dbReference>
<protein>
    <recommendedName>
        <fullName evidence="1">SDH C-terminal domain-containing protein</fullName>
    </recommendedName>
</protein>
<dbReference type="EMBL" id="BSPX01000058">
    <property type="protein sequence ID" value="GLT23733.1"/>
    <property type="molecule type" value="Genomic_DNA"/>
</dbReference>
<dbReference type="Gene3D" id="3.40.50.720">
    <property type="entry name" value="NAD(P)-binding Rossmann-like Domain"/>
    <property type="match status" value="1"/>
</dbReference>
<name>A0ABQ6FDP6_9RHOO</name>
<comment type="caution">
    <text evidence="2">The sequence shown here is derived from an EMBL/GenBank/DDBJ whole genome shotgun (WGS) entry which is preliminary data.</text>
</comment>
<feature type="domain" description="SDH C-terminal" evidence="1">
    <location>
        <begin position="24"/>
        <end position="54"/>
    </location>
</feature>
<dbReference type="InterPro" id="IPR041121">
    <property type="entry name" value="SDH_C"/>
</dbReference>
<organism evidence="2 3">
    <name type="scientific">Zoogloea oryzae</name>
    <dbReference type="NCBI Taxonomy" id="310767"/>
    <lineage>
        <taxon>Bacteria</taxon>
        <taxon>Pseudomonadati</taxon>
        <taxon>Pseudomonadota</taxon>
        <taxon>Betaproteobacteria</taxon>
        <taxon>Rhodocyclales</taxon>
        <taxon>Zoogloeaceae</taxon>
        <taxon>Zoogloea</taxon>
    </lineage>
</organism>
<evidence type="ECO:0000259" key="1">
    <source>
        <dbReference type="Pfam" id="PF18317"/>
    </source>
</evidence>
<reference evidence="3" key="1">
    <citation type="journal article" date="2019" name="Int. J. Syst. Evol. Microbiol.">
        <title>The Global Catalogue of Microorganisms (GCM) 10K type strain sequencing project: providing services to taxonomists for standard genome sequencing and annotation.</title>
        <authorList>
            <consortium name="The Broad Institute Genomics Platform"/>
            <consortium name="The Broad Institute Genome Sequencing Center for Infectious Disease"/>
            <person name="Wu L."/>
            <person name="Ma J."/>
        </authorList>
    </citation>
    <scope>NUCLEOTIDE SEQUENCE [LARGE SCALE GENOMIC DNA]</scope>
    <source>
        <strain evidence="3">NBRC 102407</strain>
    </source>
</reference>
<accession>A0ABQ6FDP6</accession>
<keyword evidence="3" id="KW-1185">Reference proteome</keyword>
<dbReference type="InterPro" id="IPR036291">
    <property type="entry name" value="NAD(P)-bd_dom_sf"/>
</dbReference>
<dbReference type="Proteomes" id="UP001157167">
    <property type="component" value="Unassembled WGS sequence"/>
</dbReference>
<evidence type="ECO:0000313" key="3">
    <source>
        <dbReference type="Proteomes" id="UP001157167"/>
    </source>
</evidence>
<proteinExistence type="predicted"/>
<evidence type="ECO:0000313" key="2">
    <source>
        <dbReference type="EMBL" id="GLT23733.1"/>
    </source>
</evidence>
<sequence length="57" mass="6063">MYGKGETPFLAAARAQGAARLADGLGMLVEQAAESFFLWRGVRPETAPVLAELRASL</sequence>
<dbReference type="Pfam" id="PF18317">
    <property type="entry name" value="SDH_C"/>
    <property type="match status" value="1"/>
</dbReference>